<evidence type="ECO:0000256" key="2">
    <source>
        <dbReference type="ARBA" id="ARBA00010265"/>
    </source>
</evidence>
<name>A0ABQ6AMY9_9GAMM</name>
<feature type="region of interest" description="Disordered" evidence="6">
    <location>
        <begin position="96"/>
        <end position="184"/>
    </location>
</feature>
<dbReference type="EMBL" id="BSOU01000014">
    <property type="protein sequence ID" value="GLR76827.1"/>
    <property type="molecule type" value="Genomic_DNA"/>
</dbReference>
<sequence>MNEDKKESEPPIVVPSNDTTEHKEETVDNKKKGMIYFGFVFGGICLLFLLNTLNKEKADSTEDIAPQYQPSSSSVNTSANFENKVFDNIVTKRPPATESTALAPTSFSNSNYRSNTPTTDEVGNYLQPDPVEQEKKKHQALETKRAQLSTRSTWGLTPPVSLPAQSTSDTKEDIKPHQPATLPDEFLSSDEQRAMIARRLQQADALKQRILKGDTSTLDRSQLSDIEASFSEPPSNIVGFTKENTYNASTEGRLKLPIGTLIPAITIFKTNSDYSGSFKATVSQDVFDISGEYVLIPKGAQVILKSVSIGNVNEPISSRMGITVPWIVLPNGNKIDMSKSSGLDREGISALGGEVDRHLMAQFFGVAAYALVGTQTSRDGSGGDSDSSYLGDVGESSREQVAPLAQKYLSLKPTITLRAGQSMNIMIEEEVFLSPWRNIYEDYL</sequence>
<protein>
    <recommendedName>
        <fullName evidence="10">Conjugal transfer protein TrbI</fullName>
    </recommendedName>
</protein>
<reference evidence="9" key="1">
    <citation type="journal article" date="2019" name="Int. J. Syst. Evol. Microbiol.">
        <title>The Global Catalogue of Microorganisms (GCM) 10K type strain sequencing project: providing services to taxonomists for standard genome sequencing and annotation.</title>
        <authorList>
            <consortium name="The Broad Institute Genomics Platform"/>
            <consortium name="The Broad Institute Genome Sequencing Center for Infectious Disease"/>
            <person name="Wu L."/>
            <person name="Ma J."/>
        </authorList>
    </citation>
    <scope>NUCLEOTIDE SEQUENCE [LARGE SCALE GENOMIC DNA]</scope>
    <source>
        <strain evidence="9">NBRC 105001</strain>
    </source>
</reference>
<comment type="similarity">
    <text evidence="2">Belongs to the TrbI/VirB10 family.</text>
</comment>
<feature type="compositionally biased region" description="Polar residues" evidence="6">
    <location>
        <begin position="146"/>
        <end position="155"/>
    </location>
</feature>
<keyword evidence="4 7" id="KW-1133">Transmembrane helix</keyword>
<evidence type="ECO:0000256" key="5">
    <source>
        <dbReference type="ARBA" id="ARBA00023136"/>
    </source>
</evidence>
<dbReference type="Proteomes" id="UP001156660">
    <property type="component" value="Unassembled WGS sequence"/>
</dbReference>
<dbReference type="Gene3D" id="2.40.128.260">
    <property type="entry name" value="Type IV secretion system, VirB10/TraB/TrbI"/>
    <property type="match status" value="1"/>
</dbReference>
<evidence type="ECO:0008006" key="10">
    <source>
        <dbReference type="Google" id="ProtNLM"/>
    </source>
</evidence>
<evidence type="ECO:0000313" key="9">
    <source>
        <dbReference type="Proteomes" id="UP001156660"/>
    </source>
</evidence>
<comment type="subcellular location">
    <subcellularLocation>
        <location evidence="1">Membrane</location>
        <topology evidence="1">Single-pass membrane protein</topology>
    </subcellularLocation>
</comment>
<proteinExistence type="inferred from homology"/>
<comment type="caution">
    <text evidence="8">The sequence shown here is derived from an EMBL/GenBank/DDBJ whole genome shotgun (WGS) entry which is preliminary data.</text>
</comment>
<gene>
    <name evidence="8" type="ORF">GCM10007855_37020</name>
</gene>
<dbReference type="InterPro" id="IPR042217">
    <property type="entry name" value="T4SS_VirB10/TrbI"/>
</dbReference>
<keyword evidence="5 7" id="KW-0472">Membrane</keyword>
<dbReference type="Pfam" id="PF03743">
    <property type="entry name" value="TrbI"/>
    <property type="match status" value="1"/>
</dbReference>
<dbReference type="InterPro" id="IPR005498">
    <property type="entry name" value="T4SS_VirB10/TraB/TrbI"/>
</dbReference>
<feature type="transmembrane region" description="Helical" evidence="7">
    <location>
        <begin position="33"/>
        <end position="50"/>
    </location>
</feature>
<evidence type="ECO:0000256" key="4">
    <source>
        <dbReference type="ARBA" id="ARBA00022989"/>
    </source>
</evidence>
<feature type="compositionally biased region" description="Polar residues" evidence="6">
    <location>
        <begin position="97"/>
        <end position="121"/>
    </location>
</feature>
<dbReference type="CDD" id="cd16429">
    <property type="entry name" value="VirB10"/>
    <property type="match status" value="1"/>
</dbReference>
<feature type="compositionally biased region" description="Basic and acidic residues" evidence="6">
    <location>
        <begin position="132"/>
        <end position="145"/>
    </location>
</feature>
<evidence type="ECO:0000256" key="6">
    <source>
        <dbReference type="SAM" id="MobiDB-lite"/>
    </source>
</evidence>
<keyword evidence="9" id="KW-1185">Reference proteome</keyword>
<feature type="region of interest" description="Disordered" evidence="6">
    <location>
        <begin position="1"/>
        <end position="26"/>
    </location>
</feature>
<evidence type="ECO:0000313" key="8">
    <source>
        <dbReference type="EMBL" id="GLR76827.1"/>
    </source>
</evidence>
<evidence type="ECO:0000256" key="1">
    <source>
        <dbReference type="ARBA" id="ARBA00004167"/>
    </source>
</evidence>
<evidence type="ECO:0000256" key="3">
    <source>
        <dbReference type="ARBA" id="ARBA00022692"/>
    </source>
</evidence>
<evidence type="ECO:0000256" key="7">
    <source>
        <dbReference type="SAM" id="Phobius"/>
    </source>
</evidence>
<keyword evidence="3 7" id="KW-0812">Transmembrane</keyword>
<accession>A0ABQ6AMY9</accession>
<organism evidence="8 9">
    <name type="scientific">Aliivibrio sifiae</name>
    <dbReference type="NCBI Taxonomy" id="566293"/>
    <lineage>
        <taxon>Bacteria</taxon>
        <taxon>Pseudomonadati</taxon>
        <taxon>Pseudomonadota</taxon>
        <taxon>Gammaproteobacteria</taxon>
        <taxon>Vibrionales</taxon>
        <taxon>Vibrionaceae</taxon>
        <taxon>Aliivibrio</taxon>
    </lineage>
</organism>